<organism evidence="2">
    <name type="scientific">Aspergillus niger</name>
    <dbReference type="NCBI Taxonomy" id="5061"/>
    <lineage>
        <taxon>Eukaryota</taxon>
        <taxon>Fungi</taxon>
        <taxon>Dikarya</taxon>
        <taxon>Ascomycota</taxon>
        <taxon>Pezizomycotina</taxon>
        <taxon>Eurotiomycetes</taxon>
        <taxon>Eurotiomycetidae</taxon>
        <taxon>Eurotiales</taxon>
        <taxon>Aspergillaceae</taxon>
        <taxon>Aspergillus</taxon>
        <taxon>Aspergillus subgen. Circumdati</taxon>
    </lineage>
</organism>
<name>A0AAJ8BQM8_ASPNG</name>
<feature type="compositionally biased region" description="Polar residues" evidence="1">
    <location>
        <begin position="516"/>
        <end position="526"/>
    </location>
</feature>
<proteinExistence type="predicted"/>
<accession>A0AAJ8BQM8</accession>
<dbReference type="RefSeq" id="XP_059602082.1">
    <property type="nucleotide sequence ID" value="XM_059743856.1"/>
</dbReference>
<feature type="compositionally biased region" description="Basic residues" evidence="1">
    <location>
        <begin position="536"/>
        <end position="550"/>
    </location>
</feature>
<dbReference type="AlphaFoldDB" id="A0AAJ8BQM8"/>
<feature type="region of interest" description="Disordered" evidence="1">
    <location>
        <begin position="480"/>
        <end position="556"/>
    </location>
</feature>
<dbReference type="VEuPathDB" id="FungiDB:An13g01830"/>
<evidence type="ECO:0000313" key="2">
    <source>
        <dbReference type="RefSeq" id="XP_059602082.1"/>
    </source>
</evidence>
<reference evidence="2" key="2">
    <citation type="submission" date="2025-08" db="UniProtKB">
        <authorList>
            <consortium name="RefSeq"/>
        </authorList>
    </citation>
    <scope>IDENTIFICATION</scope>
</reference>
<protein>
    <submittedName>
        <fullName evidence="2">Uncharacterized protein</fullName>
    </submittedName>
</protein>
<feature type="compositionally biased region" description="Polar residues" evidence="1">
    <location>
        <begin position="481"/>
        <end position="490"/>
    </location>
</feature>
<sequence>MDDMGRAGSDELDRVLPGTAHRGLQGRVLSSSKRKRARMLLEGVQICRSQELSMELRTSVVGYPFLDRRTGGDAVVALRRAVPGTLPALGLEVGGGLMGIEVSRKQPESFVKDNFSFPNSTFFLPIIRLETPPLLHRHIEDDAYGRYWVSTGSQFPSYNTTISPATDDPCSIIAGRPKCPPWRCYPCPGYLDRGATTLGLAFSTPVNVVYCTILARSTTSTAISRIANAGIDGTMVQKNGDRTIPFPPEKAVLHISPLSSWIPTFTIANLDSSFDHAEAALAINVGQPVTSLHQHGVFRLATGYAVSFTSVPRTGMNPVYVFHSTVDQLTATTRTRLPPLQSPETHEPRSPSWWGFPDSTTPPIPERRWTSENFRLFSFFLRYHHTIPQYRNRDRHHHYQSRKISEKGRGNGIEARGLQLTLNPRYQADLYPTIKSTLVRSVPALLVKGEIWHNVAGVVIDHGATLRPPRQLCMSVDPVASSPQPGSFTKSMGRFTTPTPTAAPRQRPSAYRKGPDSTNRASTSSDFRLHNVPKIQRPRNRSSCPRHRHGLSASPNPVSALEPLTWKDNDLTDRLYDELIVQGPLCPLNRGLHLGLSTMAPGMGVPCGRPVLVQQGMTRESRLRSFAIEPKGLGIGVGEAGVDHVLYVLSGATLDLSDTYLEMPFPGKTILERRIPGKRQKPGVGEHGVRLLFGLGHEVPCLGGMESGGACAGVDPGVYEGGVAV</sequence>
<reference evidence="2" key="1">
    <citation type="submission" date="2025-02" db="EMBL/GenBank/DDBJ databases">
        <authorList>
            <consortium name="NCBI Genome Project"/>
        </authorList>
    </citation>
    <scope>NUCLEOTIDE SEQUENCE</scope>
</reference>
<feature type="compositionally biased region" description="Low complexity" evidence="1">
    <location>
        <begin position="496"/>
        <end position="508"/>
    </location>
</feature>
<feature type="region of interest" description="Disordered" evidence="1">
    <location>
        <begin position="337"/>
        <end position="357"/>
    </location>
</feature>
<evidence type="ECO:0000256" key="1">
    <source>
        <dbReference type="SAM" id="MobiDB-lite"/>
    </source>
</evidence>
<gene>
    <name evidence="2" type="ORF">An13g01830</name>
</gene>
<dbReference type="KEGG" id="ang:An13g01830"/>
<dbReference type="GeneID" id="84592818"/>